<keyword evidence="5 13" id="KW-0812">Transmembrane</keyword>
<gene>
    <name evidence="13 16" type="primary">atpF</name>
    <name evidence="16" type="ORF">L7E55_04535</name>
</gene>
<evidence type="ECO:0000256" key="13">
    <source>
        <dbReference type="HAMAP-Rule" id="MF_01398"/>
    </source>
</evidence>
<evidence type="ECO:0000256" key="9">
    <source>
        <dbReference type="ARBA" id="ARBA00023136"/>
    </source>
</evidence>
<evidence type="ECO:0000256" key="12">
    <source>
        <dbReference type="ARBA" id="ARBA00037847"/>
    </source>
</evidence>
<dbReference type="RefSeq" id="WP_277442862.1">
    <property type="nucleotide sequence ID" value="NZ_JAKOAV010000005.1"/>
</dbReference>
<comment type="subcellular location">
    <subcellularLocation>
        <location evidence="13">Cell membrane</location>
        <topology evidence="13">Single-pass membrane protein</topology>
    </subcellularLocation>
    <subcellularLocation>
        <location evidence="12">Endomembrane system</location>
        <topology evidence="12">Single-pass membrane protein</topology>
    </subcellularLocation>
</comment>
<dbReference type="GO" id="GO:0046961">
    <property type="term" value="F:proton-transporting ATPase activity, rotational mechanism"/>
    <property type="evidence" value="ECO:0007669"/>
    <property type="project" value="TreeGrafter"/>
</dbReference>
<dbReference type="Pfam" id="PF00430">
    <property type="entry name" value="ATP-synt_B"/>
    <property type="match status" value="1"/>
</dbReference>
<evidence type="ECO:0000256" key="11">
    <source>
        <dbReference type="ARBA" id="ARBA00025198"/>
    </source>
</evidence>
<keyword evidence="6 13" id="KW-0375">Hydrogen ion transport</keyword>
<evidence type="ECO:0000256" key="8">
    <source>
        <dbReference type="ARBA" id="ARBA00023065"/>
    </source>
</evidence>
<evidence type="ECO:0000313" key="17">
    <source>
        <dbReference type="Proteomes" id="UP001154312"/>
    </source>
</evidence>
<dbReference type="GO" id="GO:0012505">
    <property type="term" value="C:endomembrane system"/>
    <property type="evidence" value="ECO:0007669"/>
    <property type="project" value="UniProtKB-SubCell"/>
</dbReference>
<comment type="subunit">
    <text evidence="13">F-type ATPases have 2 components, F(1) - the catalytic core - and F(0) - the membrane proton channel. F(1) has five subunits: alpha(3), beta(3), gamma(1), delta(1), epsilon(1). F(0) has three main subunits: a(1), b(2) and c(10-14). The alpha and beta chains form an alternating ring which encloses part of the gamma chain. F(1) is attached to F(0) by a central stalk formed by the gamma and epsilon chains, while a peripheral stalk is formed by the delta and b chains.</text>
</comment>
<dbReference type="GO" id="GO:0046933">
    <property type="term" value="F:proton-transporting ATP synthase activity, rotational mechanism"/>
    <property type="evidence" value="ECO:0007669"/>
    <property type="project" value="UniProtKB-UniRule"/>
</dbReference>
<reference evidence="16" key="1">
    <citation type="submission" date="2022-02" db="EMBL/GenBank/DDBJ databases">
        <authorList>
            <person name="Leng L."/>
        </authorList>
    </citation>
    <scope>NUCLEOTIDE SEQUENCE</scope>
    <source>
        <strain evidence="16">JI</strain>
    </source>
</reference>
<dbReference type="EMBL" id="JAKOAV010000005">
    <property type="protein sequence ID" value="MDF9407631.1"/>
    <property type="molecule type" value="Genomic_DNA"/>
</dbReference>
<name>A0A9X4JV42_9FIRM</name>
<sequence length="163" mass="18523">MEHFPNATLLAQVFDFVVLLILLRVFAYKPITKLLSDRQKLIGDSIAAAEQERQQAEQYKAEFEAELRRAREHAQEIIQKATKAGEDQAVEIIENAKNEAKRLKDSAVVEIQREKDKAVAEMREQAATLAVLVAGKILERQIDDKIQHELVQEFVKEAGELLC</sequence>
<dbReference type="InterPro" id="IPR005864">
    <property type="entry name" value="ATP_synth_F0_bsu_bac"/>
</dbReference>
<dbReference type="PANTHER" id="PTHR33445:SF1">
    <property type="entry name" value="ATP SYNTHASE SUBUNIT B"/>
    <property type="match status" value="1"/>
</dbReference>
<keyword evidence="9 13" id="KW-0472">Membrane</keyword>
<keyword evidence="10 13" id="KW-0066">ATP synthesis</keyword>
<proteinExistence type="inferred from homology"/>
<evidence type="ECO:0000256" key="15">
    <source>
        <dbReference type="SAM" id="Coils"/>
    </source>
</evidence>
<dbReference type="Proteomes" id="UP001154312">
    <property type="component" value="Unassembled WGS sequence"/>
</dbReference>
<keyword evidence="2 13" id="KW-0813">Transport</keyword>
<organism evidence="16 17">
    <name type="scientific">Pelotomaculum isophthalicicum JI</name>
    <dbReference type="NCBI Taxonomy" id="947010"/>
    <lineage>
        <taxon>Bacteria</taxon>
        <taxon>Bacillati</taxon>
        <taxon>Bacillota</taxon>
        <taxon>Clostridia</taxon>
        <taxon>Eubacteriales</taxon>
        <taxon>Desulfotomaculaceae</taxon>
        <taxon>Pelotomaculum</taxon>
    </lineage>
</organism>
<protein>
    <recommendedName>
        <fullName evidence="13">ATP synthase subunit b</fullName>
    </recommendedName>
    <alternativeName>
        <fullName evidence="13">ATP synthase F(0) sector subunit b</fullName>
    </alternativeName>
    <alternativeName>
        <fullName evidence="13">ATPase subunit I</fullName>
    </alternativeName>
    <alternativeName>
        <fullName evidence="13">F-type ATPase subunit b</fullName>
        <shortName evidence="13">F-ATPase subunit b</shortName>
    </alternativeName>
</protein>
<dbReference type="HAMAP" id="MF_01398">
    <property type="entry name" value="ATP_synth_b_bprime"/>
    <property type="match status" value="1"/>
</dbReference>
<accession>A0A9X4JV42</accession>
<evidence type="ECO:0000256" key="2">
    <source>
        <dbReference type="ARBA" id="ARBA00022448"/>
    </source>
</evidence>
<dbReference type="InterPro" id="IPR002146">
    <property type="entry name" value="ATP_synth_b/b'su_bac/chlpt"/>
</dbReference>
<comment type="function">
    <text evidence="13">Component of the F(0) channel, it forms part of the peripheral stalk, linking F(1) to F(0).</text>
</comment>
<dbReference type="PANTHER" id="PTHR33445">
    <property type="entry name" value="ATP SYNTHASE SUBUNIT B', CHLOROPLASTIC"/>
    <property type="match status" value="1"/>
</dbReference>
<dbReference type="Gene3D" id="6.10.250.1580">
    <property type="match status" value="1"/>
</dbReference>
<keyword evidence="7 13" id="KW-1133">Transmembrane helix</keyword>
<feature type="coiled-coil region" evidence="15">
    <location>
        <begin position="46"/>
        <end position="117"/>
    </location>
</feature>
<evidence type="ECO:0000256" key="1">
    <source>
        <dbReference type="ARBA" id="ARBA00005513"/>
    </source>
</evidence>
<evidence type="ECO:0000256" key="7">
    <source>
        <dbReference type="ARBA" id="ARBA00022989"/>
    </source>
</evidence>
<evidence type="ECO:0000256" key="5">
    <source>
        <dbReference type="ARBA" id="ARBA00022692"/>
    </source>
</evidence>
<dbReference type="AlphaFoldDB" id="A0A9X4JV42"/>
<dbReference type="NCBIfam" id="TIGR01144">
    <property type="entry name" value="ATP_synt_b"/>
    <property type="match status" value="1"/>
</dbReference>
<keyword evidence="4 13" id="KW-0138">CF(0)</keyword>
<comment type="similarity">
    <text evidence="1 13 14">Belongs to the ATPase B chain family.</text>
</comment>
<evidence type="ECO:0000256" key="4">
    <source>
        <dbReference type="ARBA" id="ARBA00022547"/>
    </source>
</evidence>
<dbReference type="InterPro" id="IPR028987">
    <property type="entry name" value="ATP_synth_B-like_membr_sf"/>
</dbReference>
<dbReference type="SUPFAM" id="SSF81573">
    <property type="entry name" value="F1F0 ATP synthase subunit B, membrane domain"/>
    <property type="match status" value="1"/>
</dbReference>
<comment type="caution">
    <text evidence="16">The sequence shown here is derived from an EMBL/GenBank/DDBJ whole genome shotgun (WGS) entry which is preliminary data.</text>
</comment>
<keyword evidence="17" id="KW-1185">Reference proteome</keyword>
<evidence type="ECO:0000256" key="10">
    <source>
        <dbReference type="ARBA" id="ARBA00023310"/>
    </source>
</evidence>
<keyword evidence="15" id="KW-0175">Coiled coil</keyword>
<dbReference type="CDD" id="cd06503">
    <property type="entry name" value="ATP-synt_Fo_b"/>
    <property type="match status" value="1"/>
</dbReference>
<evidence type="ECO:0000256" key="3">
    <source>
        <dbReference type="ARBA" id="ARBA00022475"/>
    </source>
</evidence>
<dbReference type="GO" id="GO:0005886">
    <property type="term" value="C:plasma membrane"/>
    <property type="evidence" value="ECO:0007669"/>
    <property type="project" value="UniProtKB-SubCell"/>
</dbReference>
<dbReference type="InterPro" id="IPR050059">
    <property type="entry name" value="ATP_synthase_B_chain"/>
</dbReference>
<keyword evidence="8 13" id="KW-0406">Ion transport</keyword>
<comment type="function">
    <text evidence="11 13">F(1)F(0) ATP synthase produces ATP from ADP in the presence of a proton or sodium gradient. F-type ATPases consist of two structural domains, F(1) containing the extramembraneous catalytic core and F(0) containing the membrane proton channel, linked together by a central stalk and a peripheral stalk. During catalysis, ATP synthesis in the catalytic domain of F(1) is coupled via a rotary mechanism of the central stalk subunits to proton translocation.</text>
</comment>
<dbReference type="GO" id="GO:0045259">
    <property type="term" value="C:proton-transporting ATP synthase complex"/>
    <property type="evidence" value="ECO:0007669"/>
    <property type="project" value="UniProtKB-KW"/>
</dbReference>
<evidence type="ECO:0000313" key="16">
    <source>
        <dbReference type="EMBL" id="MDF9407631.1"/>
    </source>
</evidence>
<evidence type="ECO:0000256" key="14">
    <source>
        <dbReference type="RuleBase" id="RU003848"/>
    </source>
</evidence>
<keyword evidence="3 13" id="KW-1003">Cell membrane</keyword>
<evidence type="ECO:0000256" key="6">
    <source>
        <dbReference type="ARBA" id="ARBA00022781"/>
    </source>
</evidence>
<feature type="transmembrane region" description="Helical" evidence="13">
    <location>
        <begin position="6"/>
        <end position="27"/>
    </location>
</feature>